<evidence type="ECO:0000256" key="2">
    <source>
        <dbReference type="ARBA" id="ARBA00004123"/>
    </source>
</evidence>
<dbReference type="GO" id="GO:0016616">
    <property type="term" value="F:oxidoreductase activity, acting on the CH-OH group of donors, NAD or NADP as acceptor"/>
    <property type="evidence" value="ECO:0007669"/>
    <property type="project" value="InterPro"/>
</dbReference>
<feature type="region of interest" description="Disordered" evidence="8">
    <location>
        <begin position="351"/>
        <end position="380"/>
    </location>
</feature>
<dbReference type="OrthoDB" id="9991913at2759"/>
<dbReference type="GO" id="GO:0051287">
    <property type="term" value="F:NAD binding"/>
    <property type="evidence" value="ECO:0007669"/>
    <property type="project" value="InterPro"/>
</dbReference>
<dbReference type="PANTHER" id="PTHR46029:SF2">
    <property type="entry name" value="C-TERMINAL-BINDING PROTEIN 1"/>
    <property type="match status" value="1"/>
</dbReference>
<evidence type="ECO:0000256" key="7">
    <source>
        <dbReference type="ARBA" id="ARBA00073924"/>
    </source>
</evidence>
<evidence type="ECO:0000313" key="10">
    <source>
        <dbReference type="Ensembl" id="ENSCAFP00845000984.1"/>
    </source>
</evidence>
<sequence>MNGPMHPRPLVALLDGRDCTVEMPILKDVATVAFCDAQSTQEIHEKVLNEAVGALMYHTITLTREDLEKFKALRIIVRIGSGFDNIDIKSAGDLGIAVCNVPAASVEETADSTMCHILNLYRRTTWLHQALREGTRVQSVEQIREVASGAARIRGETLGIIGLGRVGQAVALRAKAFGFNVLFYDPYLSDGTERALGLQRVSTLQDLLFHSDCVTLHCGLNEHNHHLINDFTVKQMRQGAFLVNTARGGLVDEKALAQALKEGRIRGAALDVHESEPFRCLLAAPWVIPGCHLSQTHPRPRSHPLAVCRPQVPFLGFVSSPTRAQWAGGQSWRRDGEGSVTRCLGAPSRVAASAEASTQKGQRSSALPRGSGAWAPQLQGPALRGGAGVWPQAGSRSLRPSLTALCHL</sequence>
<gene>
    <name evidence="10" type="primary">CTBP1</name>
</gene>
<dbReference type="InterPro" id="IPR051638">
    <property type="entry name" value="CTBP_dehydrogenase"/>
</dbReference>
<dbReference type="SUPFAM" id="SSF51735">
    <property type="entry name" value="NAD(P)-binding Rossmann-fold domains"/>
    <property type="match status" value="1"/>
</dbReference>
<feature type="compositionally biased region" description="Polar residues" evidence="8">
    <location>
        <begin position="355"/>
        <end position="365"/>
    </location>
</feature>
<dbReference type="Ensembl" id="ENSCAFT00845001281.1">
    <property type="protein sequence ID" value="ENSCAFP00845000984.1"/>
    <property type="gene ID" value="ENSCAFG00845000771.1"/>
</dbReference>
<dbReference type="FunFam" id="3.40.50.720:FF:000012">
    <property type="entry name" value="C-terminal-binding protein 2 isoform 1"/>
    <property type="match status" value="1"/>
</dbReference>
<reference evidence="10" key="2">
    <citation type="submission" date="2025-08" db="UniProtKB">
        <authorList>
            <consortium name="Ensembl"/>
        </authorList>
    </citation>
    <scope>IDENTIFICATION</scope>
    <source>
        <strain evidence="10">Boxer</strain>
    </source>
</reference>
<dbReference type="PANTHER" id="PTHR46029">
    <property type="entry name" value="C-TERMINAL-BINDING PROTEIN"/>
    <property type="match status" value="1"/>
</dbReference>
<comment type="cofactor">
    <cofactor evidence="1">
        <name>NAD(+)</name>
        <dbReference type="ChEBI" id="CHEBI:57540"/>
    </cofactor>
</comment>
<reference evidence="10" key="1">
    <citation type="submission" date="2020-03" db="EMBL/GenBank/DDBJ databases">
        <title>Long-read based genome assembly of a Labrador retriever dog.</title>
        <authorList>
            <person name="Eory L."/>
            <person name="Zhang W."/>
            <person name="Schoenebeck J."/>
        </authorList>
    </citation>
    <scope>NUCLEOTIDE SEQUENCE [LARGE SCALE GENOMIC DNA]</scope>
    <source>
        <strain evidence="10">Labrador retriever</strain>
    </source>
</reference>
<dbReference type="InterPro" id="IPR006140">
    <property type="entry name" value="D-isomer_DH_NAD-bd"/>
</dbReference>
<dbReference type="GeneTree" id="ENSGT00940000157061"/>
<reference evidence="10" key="3">
    <citation type="submission" date="2025-09" db="UniProtKB">
        <authorList>
            <consortium name="Ensembl"/>
        </authorList>
    </citation>
    <scope>IDENTIFICATION</scope>
    <source>
        <strain evidence="10">Boxer</strain>
    </source>
</reference>
<dbReference type="GO" id="GO:0005634">
    <property type="term" value="C:nucleus"/>
    <property type="evidence" value="ECO:0007669"/>
    <property type="project" value="UniProtKB-SubCell"/>
</dbReference>
<keyword evidence="5" id="KW-0539">Nucleus</keyword>
<evidence type="ECO:0000256" key="1">
    <source>
        <dbReference type="ARBA" id="ARBA00001911"/>
    </source>
</evidence>
<evidence type="ECO:0000256" key="8">
    <source>
        <dbReference type="SAM" id="MobiDB-lite"/>
    </source>
</evidence>
<dbReference type="InterPro" id="IPR029752">
    <property type="entry name" value="D-isomer_DH_CS1"/>
</dbReference>
<evidence type="ECO:0000256" key="4">
    <source>
        <dbReference type="ARBA" id="ARBA00023002"/>
    </source>
</evidence>
<dbReference type="InterPro" id="IPR036291">
    <property type="entry name" value="NAD(P)-bd_dom_sf"/>
</dbReference>
<evidence type="ECO:0000313" key="11">
    <source>
        <dbReference type="Proteomes" id="UP000805418"/>
    </source>
</evidence>
<comment type="subcellular location">
    <subcellularLocation>
        <location evidence="2">Nucleus</location>
    </subcellularLocation>
</comment>
<keyword evidence="4" id="KW-0560">Oxidoreductase</keyword>
<dbReference type="GO" id="GO:0003714">
    <property type="term" value="F:transcription corepressor activity"/>
    <property type="evidence" value="ECO:0007669"/>
    <property type="project" value="InterPro"/>
</dbReference>
<dbReference type="Pfam" id="PF02826">
    <property type="entry name" value="2-Hacid_dh_C"/>
    <property type="match status" value="1"/>
</dbReference>
<dbReference type="InterPro" id="IPR029753">
    <property type="entry name" value="D-isomer_DH_CS"/>
</dbReference>
<evidence type="ECO:0000256" key="6">
    <source>
        <dbReference type="ARBA" id="ARBA00054465"/>
    </source>
</evidence>
<evidence type="ECO:0000256" key="5">
    <source>
        <dbReference type="ARBA" id="ARBA00023242"/>
    </source>
</evidence>
<evidence type="ECO:0000256" key="3">
    <source>
        <dbReference type="ARBA" id="ARBA00005854"/>
    </source>
</evidence>
<organism evidence="10 11">
    <name type="scientific">Canis lupus familiaris</name>
    <name type="common">Dog</name>
    <name type="synonym">Canis familiaris</name>
    <dbReference type="NCBI Taxonomy" id="9615"/>
    <lineage>
        <taxon>Eukaryota</taxon>
        <taxon>Metazoa</taxon>
        <taxon>Chordata</taxon>
        <taxon>Craniata</taxon>
        <taxon>Vertebrata</taxon>
        <taxon>Euteleostomi</taxon>
        <taxon>Mammalia</taxon>
        <taxon>Eutheria</taxon>
        <taxon>Laurasiatheria</taxon>
        <taxon>Carnivora</taxon>
        <taxon>Caniformia</taxon>
        <taxon>Canidae</taxon>
        <taxon>Canis</taxon>
    </lineage>
</organism>
<evidence type="ECO:0000259" key="9">
    <source>
        <dbReference type="Pfam" id="PF02826"/>
    </source>
</evidence>
<dbReference type="PROSITE" id="PS00671">
    <property type="entry name" value="D_2_HYDROXYACID_DH_3"/>
    <property type="match status" value="1"/>
</dbReference>
<keyword evidence="11" id="KW-1185">Reference proteome</keyword>
<dbReference type="AlphaFoldDB" id="A0A8I3RR16"/>
<dbReference type="Gene3D" id="3.40.50.720">
    <property type="entry name" value="NAD(P)-binding Rossmann-like Domain"/>
    <property type="match status" value="2"/>
</dbReference>
<name>A0A8I3RR16_CANLF</name>
<feature type="domain" description="D-isomer specific 2-hydroxyacid dehydrogenase NAD-binding" evidence="9">
    <location>
        <begin position="116"/>
        <end position="288"/>
    </location>
</feature>
<dbReference type="Proteomes" id="UP000805418">
    <property type="component" value="Chromosome 3"/>
</dbReference>
<protein>
    <recommendedName>
        <fullName evidence="7">C-terminal-binding protein 1</fullName>
    </recommendedName>
</protein>
<comment type="similarity">
    <text evidence="3">Belongs to the D-isomer specific 2-hydroxyacid dehydrogenase family.</text>
</comment>
<comment type="function">
    <text evidence="6">Corepressor targeting diverse transcription regulators such as GLIS2 or BCL6. Has dehydrogenase activity. Involved in controlling the equilibrium between tubular and stacked structures in the Golgi complex. Functions in brown adipose tissue (BAT) differentiation.</text>
</comment>
<dbReference type="SUPFAM" id="SSF52283">
    <property type="entry name" value="Formate/glycerate dehydrogenase catalytic domain-like"/>
    <property type="match status" value="1"/>
</dbReference>
<dbReference type="PROSITE" id="PS00065">
    <property type="entry name" value="D_2_HYDROXYACID_DH_1"/>
    <property type="match status" value="1"/>
</dbReference>
<proteinExistence type="inferred from homology"/>
<dbReference type="CDD" id="cd05299">
    <property type="entry name" value="CtBP_dh"/>
    <property type="match status" value="1"/>
</dbReference>
<accession>A0A8I3RR16</accession>
<dbReference type="InterPro" id="IPR043322">
    <property type="entry name" value="CtBP"/>
</dbReference>